<dbReference type="InterPro" id="IPR036097">
    <property type="entry name" value="HisK_dim/P_sf"/>
</dbReference>
<dbReference type="PANTHER" id="PTHR43711:SF1">
    <property type="entry name" value="HISTIDINE KINASE 1"/>
    <property type="match status" value="1"/>
</dbReference>
<dbReference type="OrthoDB" id="8673316at2"/>
<keyword evidence="4" id="KW-0808">Transferase</keyword>
<gene>
    <name evidence="7" type="ORF">CAK95_09605</name>
</gene>
<evidence type="ECO:0000256" key="3">
    <source>
        <dbReference type="ARBA" id="ARBA00022553"/>
    </source>
</evidence>
<reference evidence="7 8" key="1">
    <citation type="submission" date="2017-05" db="EMBL/GenBank/DDBJ databases">
        <title>Full genome sequence of Pseudorhodoplanes sinuspersici.</title>
        <authorList>
            <person name="Dastgheib S.M.M."/>
            <person name="Shavandi M."/>
            <person name="Tirandaz H."/>
        </authorList>
    </citation>
    <scope>NUCLEOTIDE SEQUENCE [LARGE SCALE GENOMIC DNA]</scope>
    <source>
        <strain evidence="7 8">RIPI110</strain>
    </source>
</reference>
<dbReference type="RefSeq" id="WP_086087716.1">
    <property type="nucleotide sequence ID" value="NZ_CP021112.1"/>
</dbReference>
<dbReference type="Gene3D" id="1.10.287.130">
    <property type="match status" value="1"/>
</dbReference>
<dbReference type="InterPro" id="IPR036890">
    <property type="entry name" value="HATPase_C_sf"/>
</dbReference>
<dbReference type="STRING" id="1235591.CAK95_09605"/>
<dbReference type="SUPFAM" id="SSF47384">
    <property type="entry name" value="Homodimeric domain of signal transducing histidine kinase"/>
    <property type="match status" value="1"/>
</dbReference>
<proteinExistence type="predicted"/>
<dbReference type="PRINTS" id="PR00344">
    <property type="entry name" value="BCTRLSENSOR"/>
</dbReference>
<keyword evidence="8" id="KW-1185">Reference proteome</keyword>
<dbReference type="SMART" id="SM00388">
    <property type="entry name" value="HisKA"/>
    <property type="match status" value="1"/>
</dbReference>
<accession>A0A1W6ZPY1</accession>
<dbReference type="PROSITE" id="PS50109">
    <property type="entry name" value="HIS_KIN"/>
    <property type="match status" value="1"/>
</dbReference>
<organism evidence="7 8">
    <name type="scientific">Pseudorhodoplanes sinuspersici</name>
    <dbReference type="NCBI Taxonomy" id="1235591"/>
    <lineage>
        <taxon>Bacteria</taxon>
        <taxon>Pseudomonadati</taxon>
        <taxon>Pseudomonadota</taxon>
        <taxon>Alphaproteobacteria</taxon>
        <taxon>Hyphomicrobiales</taxon>
        <taxon>Pseudorhodoplanes</taxon>
    </lineage>
</organism>
<dbReference type="Pfam" id="PF02518">
    <property type="entry name" value="HATPase_c"/>
    <property type="match status" value="1"/>
</dbReference>
<dbReference type="FunFam" id="3.30.565.10:FF:000006">
    <property type="entry name" value="Sensor histidine kinase WalK"/>
    <property type="match status" value="1"/>
</dbReference>
<keyword evidence="6" id="KW-0902">Two-component regulatory system</keyword>
<dbReference type="InterPro" id="IPR003661">
    <property type="entry name" value="HisK_dim/P_dom"/>
</dbReference>
<dbReference type="SMART" id="SM00387">
    <property type="entry name" value="HATPase_c"/>
    <property type="match status" value="1"/>
</dbReference>
<evidence type="ECO:0000256" key="1">
    <source>
        <dbReference type="ARBA" id="ARBA00000085"/>
    </source>
</evidence>
<dbReference type="InterPro" id="IPR005467">
    <property type="entry name" value="His_kinase_dom"/>
</dbReference>
<keyword evidence="3" id="KW-0597">Phosphoprotein</keyword>
<dbReference type="InterPro" id="IPR004358">
    <property type="entry name" value="Sig_transdc_His_kin-like_C"/>
</dbReference>
<evidence type="ECO:0000313" key="8">
    <source>
        <dbReference type="Proteomes" id="UP000194137"/>
    </source>
</evidence>
<dbReference type="AlphaFoldDB" id="A0A1W6ZPY1"/>
<evidence type="ECO:0000256" key="5">
    <source>
        <dbReference type="ARBA" id="ARBA00022777"/>
    </source>
</evidence>
<dbReference type="GO" id="GO:0000155">
    <property type="term" value="F:phosphorelay sensor kinase activity"/>
    <property type="evidence" value="ECO:0007669"/>
    <property type="project" value="InterPro"/>
</dbReference>
<evidence type="ECO:0000256" key="6">
    <source>
        <dbReference type="ARBA" id="ARBA00023012"/>
    </source>
</evidence>
<dbReference type="InterPro" id="IPR050736">
    <property type="entry name" value="Sensor_HK_Regulatory"/>
</dbReference>
<dbReference type="Proteomes" id="UP000194137">
    <property type="component" value="Chromosome"/>
</dbReference>
<evidence type="ECO:0000256" key="2">
    <source>
        <dbReference type="ARBA" id="ARBA00012438"/>
    </source>
</evidence>
<name>A0A1W6ZPY1_9HYPH</name>
<dbReference type="CDD" id="cd00075">
    <property type="entry name" value="HATPase"/>
    <property type="match status" value="1"/>
</dbReference>
<dbReference type="EMBL" id="CP021112">
    <property type="protein sequence ID" value="ARP99307.1"/>
    <property type="molecule type" value="Genomic_DNA"/>
</dbReference>
<comment type="catalytic activity">
    <reaction evidence="1">
        <text>ATP + protein L-histidine = ADP + protein N-phospho-L-histidine.</text>
        <dbReference type="EC" id="2.7.13.3"/>
    </reaction>
</comment>
<dbReference type="SUPFAM" id="SSF55874">
    <property type="entry name" value="ATPase domain of HSP90 chaperone/DNA topoisomerase II/histidine kinase"/>
    <property type="match status" value="1"/>
</dbReference>
<dbReference type="Pfam" id="PF00512">
    <property type="entry name" value="HisKA"/>
    <property type="match status" value="1"/>
</dbReference>
<dbReference type="CDD" id="cd00082">
    <property type="entry name" value="HisKA"/>
    <property type="match status" value="1"/>
</dbReference>
<protein>
    <recommendedName>
        <fullName evidence="2">histidine kinase</fullName>
        <ecNumber evidence="2">2.7.13.3</ecNumber>
    </recommendedName>
</protein>
<dbReference type="EC" id="2.7.13.3" evidence="2"/>
<dbReference type="Gene3D" id="3.30.565.10">
    <property type="entry name" value="Histidine kinase-like ATPase, C-terminal domain"/>
    <property type="match status" value="1"/>
</dbReference>
<dbReference type="InterPro" id="IPR003594">
    <property type="entry name" value="HATPase_dom"/>
</dbReference>
<evidence type="ECO:0000313" key="7">
    <source>
        <dbReference type="EMBL" id="ARP99307.1"/>
    </source>
</evidence>
<dbReference type="KEGG" id="psin:CAK95_09605"/>
<dbReference type="PANTHER" id="PTHR43711">
    <property type="entry name" value="TWO-COMPONENT HISTIDINE KINASE"/>
    <property type="match status" value="1"/>
</dbReference>
<sequence length="360" mass="39300">MSSGSTRDVPEWLISGGILTLILVAFVFDIFTPPDDVTICFIYSVILALGIFSRYRIAYWFAALTTVLSMLGSLFSPPPDTAHVVFLANRAIAIVSQWIIAFLVTNRKKTEALMRADLEEQKANVETSRRFLDVLSHEIGTSLTTIDGQAFLLKRGLMESDRNLVRADKIRNAVRHIQAIVQQVQLASEVGERTAELHIDAVALRALVEDVVLDTNAEAVTIETDLATLPATISGDPDMLRQIIGNILSNAVKFSHPNGMVSVNGESRDGYAILTVSDRGRGIPEDEKAKIFSPYYRARNSRGSHGAGIGLYVVKQFVETHGGTIRIDSTLGQGTAVTVSLPIMSPSKDDNRDEAAPPLH</sequence>
<keyword evidence="5" id="KW-0418">Kinase</keyword>
<evidence type="ECO:0000256" key="4">
    <source>
        <dbReference type="ARBA" id="ARBA00022679"/>
    </source>
</evidence>